<dbReference type="EC" id="2.3.1.61" evidence="4 11"/>
<evidence type="ECO:0000256" key="12">
    <source>
        <dbReference type="SAM" id="MobiDB-lite"/>
    </source>
</evidence>
<keyword evidence="9 11" id="KW-0012">Acyltransferase</keyword>
<dbReference type="InterPro" id="IPR004167">
    <property type="entry name" value="PSBD"/>
</dbReference>
<evidence type="ECO:0000256" key="9">
    <source>
        <dbReference type="ARBA" id="ARBA00023315"/>
    </source>
</evidence>
<dbReference type="AlphaFoldDB" id="A0A363UPS9"/>
<dbReference type="Pfam" id="PF00198">
    <property type="entry name" value="2-oxoacid_dh"/>
    <property type="match status" value="1"/>
</dbReference>
<dbReference type="UniPathway" id="UPA00868">
    <property type="reaction ID" value="UER00840"/>
</dbReference>
<evidence type="ECO:0000256" key="10">
    <source>
        <dbReference type="ARBA" id="ARBA00052761"/>
    </source>
</evidence>
<dbReference type="EMBL" id="QEQK01000002">
    <property type="protein sequence ID" value="PWN57454.1"/>
    <property type="molecule type" value="Genomic_DNA"/>
</dbReference>
<evidence type="ECO:0000256" key="6">
    <source>
        <dbReference type="ARBA" id="ARBA00022532"/>
    </source>
</evidence>
<evidence type="ECO:0000256" key="4">
    <source>
        <dbReference type="ARBA" id="ARBA00012945"/>
    </source>
</evidence>
<feature type="compositionally biased region" description="Basic and acidic residues" evidence="12">
    <location>
        <begin position="121"/>
        <end position="131"/>
    </location>
</feature>
<comment type="function">
    <text evidence="1 11">E2 component of the 2-oxoglutarate dehydrogenase (OGDH) complex which catalyzes the second step in the conversion of 2-oxoglutarate to succinyl-CoA and CO(2).</text>
</comment>
<dbReference type="SUPFAM" id="SSF47005">
    <property type="entry name" value="Peripheral subunit-binding domain of 2-oxo acid dehydrogenase complex"/>
    <property type="match status" value="1"/>
</dbReference>
<evidence type="ECO:0000256" key="3">
    <source>
        <dbReference type="ARBA" id="ARBA00007317"/>
    </source>
</evidence>
<keyword evidence="7 11" id="KW-0808">Transferase</keyword>
<comment type="pathway">
    <text evidence="2 11">Amino-acid degradation; L-lysine degradation via saccharopine pathway; glutaryl-CoA from L-lysine: step 6/6.</text>
</comment>
<evidence type="ECO:0000259" key="13">
    <source>
        <dbReference type="PROSITE" id="PS50968"/>
    </source>
</evidence>
<feature type="domain" description="Lipoyl-binding" evidence="13">
    <location>
        <begin position="2"/>
        <end position="77"/>
    </location>
</feature>
<protein>
    <recommendedName>
        <fullName evidence="5 11">Dihydrolipoyllysine-residue succinyltransferase component of 2-oxoglutarate dehydrogenase complex</fullName>
        <ecNumber evidence="4 11">2.3.1.61</ecNumber>
    </recommendedName>
    <alternativeName>
        <fullName evidence="11">2-oxoglutarate dehydrogenase complex component E2</fullName>
    </alternativeName>
</protein>
<sequence length="418" mass="45103">MSIEVKVPALPESVTEATVAVWNKKPGDRVSRDENICELETDKVMLEVPAVADGVLKEIKAEEGATVGSGDIIAVLEEGAGGGDADAGDGSADSDDAEGDSNKADADDRDTPPLSPAVRKLVAEHDLDPSKIEGTGKGGRIVKSDVEDYLAKQSDDQSASKSDDGGSKSESKPAPKSDPVSVPSGDRVEQRVPMTRIRKRIAERLVEAQQTAAMLTTFNEVDLQAVMDLRARYKDNFVKSYDIKLGFMSFFVKAAVEALKRYPIVNASIDDDDVVYHGYYDIGIAVSTERGLVVPILRDAESMSFAEIEQAIANYGKKAREGKITMDDLQGGTFSITNGGIFGSMLSTPILNPPQSAILGMHGIIERPIAVNGEVVIRPMMYLALSYDHRLIDGKDAVMFLRTIKETLEDPGRLLLQI</sequence>
<dbReference type="Pfam" id="PF00364">
    <property type="entry name" value="Biotin_lipoyl"/>
    <property type="match status" value="1"/>
</dbReference>
<dbReference type="Pfam" id="PF02817">
    <property type="entry name" value="E3_binding"/>
    <property type="match status" value="1"/>
</dbReference>
<dbReference type="SUPFAM" id="SSF51230">
    <property type="entry name" value="Single hybrid motif"/>
    <property type="match status" value="1"/>
</dbReference>
<dbReference type="GO" id="GO:0045252">
    <property type="term" value="C:oxoglutarate dehydrogenase complex"/>
    <property type="evidence" value="ECO:0007669"/>
    <property type="project" value="UniProtKB-UniRule"/>
</dbReference>
<comment type="similarity">
    <text evidence="3 11">Belongs to the 2-oxoacid dehydrogenase family.</text>
</comment>
<reference evidence="15 16" key="1">
    <citation type="submission" date="2018-05" db="EMBL/GenBank/DDBJ databases">
        <title>Abyssibacter profundi OUC007T gen. nov., sp. nov, a marine bacterium isolated from seawater of the Mariana Trench.</title>
        <authorList>
            <person name="Zhou S."/>
        </authorList>
    </citation>
    <scope>NUCLEOTIDE SEQUENCE [LARGE SCALE GENOMIC DNA]</scope>
    <source>
        <strain evidence="15 16">OUC007</strain>
    </source>
</reference>
<evidence type="ECO:0000256" key="7">
    <source>
        <dbReference type="ARBA" id="ARBA00022679"/>
    </source>
</evidence>
<dbReference type="GO" id="GO:0033512">
    <property type="term" value="P:L-lysine catabolic process to acetyl-CoA via saccharopine"/>
    <property type="evidence" value="ECO:0007669"/>
    <property type="project" value="UniProtKB-UniRule"/>
</dbReference>
<comment type="caution">
    <text evidence="15">The sequence shown here is derived from an EMBL/GenBank/DDBJ whole genome shotgun (WGS) entry which is preliminary data.</text>
</comment>
<dbReference type="InterPro" id="IPR023213">
    <property type="entry name" value="CAT-like_dom_sf"/>
</dbReference>
<comment type="catalytic activity">
    <reaction evidence="10 11">
        <text>N(6)-[(R)-dihydrolipoyl]-L-lysyl-[protein] + succinyl-CoA = N(6)-[(R)-S(8)-succinyldihydrolipoyl]-L-lysyl-[protein] + CoA</text>
        <dbReference type="Rhea" id="RHEA:15213"/>
        <dbReference type="Rhea" id="RHEA-COMP:10475"/>
        <dbReference type="Rhea" id="RHEA-COMP:20092"/>
        <dbReference type="ChEBI" id="CHEBI:57287"/>
        <dbReference type="ChEBI" id="CHEBI:57292"/>
        <dbReference type="ChEBI" id="CHEBI:83100"/>
        <dbReference type="ChEBI" id="CHEBI:83120"/>
        <dbReference type="EC" id="2.3.1.61"/>
    </reaction>
</comment>
<dbReference type="PROSITE" id="PS50968">
    <property type="entry name" value="BIOTINYL_LIPOYL"/>
    <property type="match status" value="1"/>
</dbReference>
<accession>A0A363UPS9</accession>
<dbReference type="GO" id="GO:0004149">
    <property type="term" value="F:dihydrolipoyllysine-residue succinyltransferase activity"/>
    <property type="evidence" value="ECO:0007669"/>
    <property type="project" value="UniProtKB-UniRule"/>
</dbReference>
<evidence type="ECO:0000313" key="16">
    <source>
        <dbReference type="Proteomes" id="UP000251800"/>
    </source>
</evidence>
<dbReference type="GO" id="GO:0006099">
    <property type="term" value="P:tricarboxylic acid cycle"/>
    <property type="evidence" value="ECO:0007669"/>
    <property type="project" value="UniProtKB-UniRule"/>
</dbReference>
<dbReference type="CDD" id="cd06849">
    <property type="entry name" value="lipoyl_domain"/>
    <property type="match status" value="1"/>
</dbReference>
<dbReference type="InterPro" id="IPR011053">
    <property type="entry name" value="Single_hybrid_motif"/>
</dbReference>
<keyword evidence="16" id="KW-1185">Reference proteome</keyword>
<evidence type="ECO:0000256" key="1">
    <source>
        <dbReference type="ARBA" id="ARBA00004052"/>
    </source>
</evidence>
<dbReference type="InterPro" id="IPR006255">
    <property type="entry name" value="SucB"/>
</dbReference>
<feature type="compositionally biased region" description="Basic and acidic residues" evidence="12">
    <location>
        <begin position="161"/>
        <end position="175"/>
    </location>
</feature>
<feature type="region of interest" description="Disordered" evidence="12">
    <location>
        <begin position="120"/>
        <end position="139"/>
    </location>
</feature>
<dbReference type="InterPro" id="IPR050537">
    <property type="entry name" value="2-oxoacid_dehydrogenase"/>
</dbReference>
<evidence type="ECO:0000256" key="8">
    <source>
        <dbReference type="ARBA" id="ARBA00022823"/>
    </source>
</evidence>
<dbReference type="PANTHER" id="PTHR43416:SF5">
    <property type="entry name" value="DIHYDROLIPOYLLYSINE-RESIDUE SUCCINYLTRANSFERASE COMPONENT OF 2-OXOGLUTARATE DEHYDROGENASE COMPLEX, MITOCHONDRIAL"/>
    <property type="match status" value="1"/>
</dbReference>
<dbReference type="SUPFAM" id="SSF52777">
    <property type="entry name" value="CoA-dependent acyltransferases"/>
    <property type="match status" value="1"/>
</dbReference>
<evidence type="ECO:0000256" key="5">
    <source>
        <dbReference type="ARBA" id="ARBA00019511"/>
    </source>
</evidence>
<evidence type="ECO:0000256" key="2">
    <source>
        <dbReference type="ARBA" id="ARBA00005145"/>
    </source>
</evidence>
<dbReference type="Proteomes" id="UP000251800">
    <property type="component" value="Unassembled WGS sequence"/>
</dbReference>
<dbReference type="Gene3D" id="4.10.320.10">
    <property type="entry name" value="E3-binding domain"/>
    <property type="match status" value="1"/>
</dbReference>
<dbReference type="GO" id="GO:0005829">
    <property type="term" value="C:cytosol"/>
    <property type="evidence" value="ECO:0007669"/>
    <property type="project" value="TreeGrafter"/>
</dbReference>
<dbReference type="NCBIfam" id="TIGR01347">
    <property type="entry name" value="sucB"/>
    <property type="match status" value="1"/>
</dbReference>
<dbReference type="PROSITE" id="PS51826">
    <property type="entry name" value="PSBD"/>
    <property type="match status" value="1"/>
</dbReference>
<evidence type="ECO:0000259" key="14">
    <source>
        <dbReference type="PROSITE" id="PS51826"/>
    </source>
</evidence>
<dbReference type="OrthoDB" id="9805770at2"/>
<dbReference type="Gene3D" id="2.40.50.100">
    <property type="match status" value="1"/>
</dbReference>
<evidence type="ECO:0000256" key="11">
    <source>
        <dbReference type="RuleBase" id="RU361138"/>
    </source>
</evidence>
<feature type="compositionally biased region" description="Basic and acidic residues" evidence="12">
    <location>
        <begin position="100"/>
        <end position="111"/>
    </location>
</feature>
<organism evidence="15 16">
    <name type="scientific">Abyssibacter profundi</name>
    <dbReference type="NCBI Taxonomy" id="2182787"/>
    <lineage>
        <taxon>Bacteria</taxon>
        <taxon>Pseudomonadati</taxon>
        <taxon>Pseudomonadota</taxon>
        <taxon>Gammaproteobacteria</taxon>
        <taxon>Chromatiales</taxon>
        <taxon>Oceanococcaceae</taxon>
        <taxon>Abyssibacter</taxon>
    </lineage>
</organism>
<gene>
    <name evidence="15" type="ORF">DEH80_02905</name>
</gene>
<comment type="cofactor">
    <cofactor evidence="11">
        <name>(R)-lipoate</name>
        <dbReference type="ChEBI" id="CHEBI:83088"/>
    </cofactor>
    <text evidence="11">Binds 1 lipoyl cofactor covalently.</text>
</comment>
<dbReference type="InterPro" id="IPR036625">
    <property type="entry name" value="E3-bd_dom_sf"/>
</dbReference>
<feature type="domain" description="Peripheral subunit-binding (PSBD)" evidence="14">
    <location>
        <begin position="113"/>
        <end position="150"/>
    </location>
</feature>
<keyword evidence="8 11" id="KW-0450">Lipoyl</keyword>
<dbReference type="InterPro" id="IPR000089">
    <property type="entry name" value="Biotin_lipoyl"/>
</dbReference>
<dbReference type="RefSeq" id="WP_109718958.1">
    <property type="nucleotide sequence ID" value="NZ_QEQK01000002.1"/>
</dbReference>
<feature type="region of interest" description="Disordered" evidence="12">
    <location>
        <begin position="150"/>
        <end position="193"/>
    </location>
</feature>
<proteinExistence type="inferred from homology"/>
<name>A0A363UPS9_9GAMM</name>
<dbReference type="FunFam" id="3.30.559.10:FF:000007">
    <property type="entry name" value="Dihydrolipoamide acetyltransferase component of pyruvate dehydrogenase complex"/>
    <property type="match status" value="1"/>
</dbReference>
<dbReference type="Gene3D" id="3.30.559.10">
    <property type="entry name" value="Chloramphenicol acetyltransferase-like domain"/>
    <property type="match status" value="1"/>
</dbReference>
<feature type="region of interest" description="Disordered" evidence="12">
    <location>
        <begin position="78"/>
        <end position="115"/>
    </location>
</feature>
<evidence type="ECO:0000313" key="15">
    <source>
        <dbReference type="EMBL" id="PWN57454.1"/>
    </source>
</evidence>
<keyword evidence="6 11" id="KW-0816">Tricarboxylic acid cycle</keyword>
<dbReference type="InterPro" id="IPR001078">
    <property type="entry name" value="2-oxoacid_DH_actylTfrase"/>
</dbReference>
<dbReference type="NCBIfam" id="NF004309">
    <property type="entry name" value="PRK05704.1"/>
    <property type="match status" value="1"/>
</dbReference>
<dbReference type="PANTHER" id="PTHR43416">
    <property type="entry name" value="DIHYDROLIPOYLLYSINE-RESIDUE SUCCINYLTRANSFERASE COMPONENT OF 2-OXOGLUTARATE DEHYDROGENASE COMPLEX, MITOCHONDRIAL-RELATED"/>
    <property type="match status" value="1"/>
</dbReference>